<dbReference type="PROSITE" id="PS50065">
    <property type="entry name" value="HMG_COA_REDUCTASE_4"/>
    <property type="match status" value="1"/>
</dbReference>
<dbReference type="SUPFAM" id="SSF56542">
    <property type="entry name" value="Substrate-binding domain of HMG-CoA reductase"/>
    <property type="match status" value="1"/>
</dbReference>
<dbReference type="Pfam" id="PF00368">
    <property type="entry name" value="HMG-CoA_red"/>
    <property type="match status" value="1"/>
</dbReference>
<dbReference type="EC" id="1.1.1.34" evidence="2"/>
<dbReference type="EMBL" id="BMYV01000003">
    <property type="protein sequence ID" value="GGX73772.1"/>
    <property type="molecule type" value="Genomic_DNA"/>
</dbReference>
<keyword evidence="7" id="KW-1185">Reference proteome</keyword>
<dbReference type="PANTHER" id="PTHR10572:SF24">
    <property type="entry name" value="3-HYDROXY-3-METHYLGLUTARYL-COENZYME A REDUCTASE"/>
    <property type="match status" value="1"/>
</dbReference>
<keyword evidence="3" id="KW-0521">NADP</keyword>
<dbReference type="SUPFAM" id="SSF55035">
    <property type="entry name" value="NAD-binding domain of HMG-CoA reductase"/>
    <property type="match status" value="1"/>
</dbReference>
<dbReference type="InterPro" id="IPR004554">
    <property type="entry name" value="HMG_CoA_Rdtase_eu_arc"/>
</dbReference>
<dbReference type="InterPro" id="IPR023074">
    <property type="entry name" value="HMG_CoA_Rdtase_cat_sf"/>
</dbReference>
<protein>
    <recommendedName>
        <fullName evidence="2">hydroxymethylglutaryl-CoA reductase (NADPH)</fullName>
        <ecNumber evidence="2">1.1.1.34</ecNumber>
    </recommendedName>
</protein>
<dbReference type="Proteomes" id="UP000600865">
    <property type="component" value="Unassembled WGS sequence"/>
</dbReference>
<comment type="caution">
    <text evidence="6">The sequence shown here is derived from an EMBL/GenBank/DDBJ whole genome shotgun (WGS) entry which is preliminary data.</text>
</comment>
<dbReference type="PANTHER" id="PTHR10572">
    <property type="entry name" value="3-HYDROXY-3-METHYLGLUTARYL-COENZYME A REDUCTASE"/>
    <property type="match status" value="1"/>
</dbReference>
<dbReference type="GO" id="GO:0015936">
    <property type="term" value="P:coenzyme A metabolic process"/>
    <property type="evidence" value="ECO:0007669"/>
    <property type="project" value="InterPro"/>
</dbReference>
<evidence type="ECO:0000256" key="3">
    <source>
        <dbReference type="ARBA" id="ARBA00022857"/>
    </source>
</evidence>
<dbReference type="CDD" id="cd00643">
    <property type="entry name" value="HMG-CoA_reductase_classI"/>
    <property type="match status" value="1"/>
</dbReference>
<evidence type="ECO:0000313" key="6">
    <source>
        <dbReference type="EMBL" id="GGX73772.1"/>
    </source>
</evidence>
<accession>A0A918KS11</accession>
<dbReference type="PRINTS" id="PR00071">
    <property type="entry name" value="HMGCOARDTASE"/>
</dbReference>
<dbReference type="Gene3D" id="3.90.770.10">
    <property type="entry name" value="3-hydroxy-3-methylglutaryl-coenzyme A Reductase, Chain A, domain 2"/>
    <property type="match status" value="1"/>
</dbReference>
<dbReference type="RefSeq" id="WP_189586669.1">
    <property type="nucleotide sequence ID" value="NZ_BMYV01000003.1"/>
</dbReference>
<dbReference type="GO" id="GO:0008299">
    <property type="term" value="P:isoprenoid biosynthetic process"/>
    <property type="evidence" value="ECO:0007669"/>
    <property type="project" value="InterPro"/>
</dbReference>
<reference evidence="6 7" key="1">
    <citation type="journal article" date="2014" name="Int. J. Syst. Evol. Microbiol.">
        <title>Complete genome sequence of Corynebacterium casei LMG S-19264T (=DSM 44701T), isolated from a smear-ripened cheese.</title>
        <authorList>
            <consortium name="US DOE Joint Genome Institute (JGI-PGF)"/>
            <person name="Walter F."/>
            <person name="Albersmeier A."/>
            <person name="Kalinowski J."/>
            <person name="Ruckert C."/>
        </authorList>
    </citation>
    <scope>NUCLEOTIDE SEQUENCE [LARGE SCALE GENOMIC DNA]</scope>
    <source>
        <strain evidence="6 7">KCTC 23968</strain>
    </source>
</reference>
<organism evidence="6 7">
    <name type="scientific">Litorimonas cladophorae</name>
    <dbReference type="NCBI Taxonomy" id="1220491"/>
    <lineage>
        <taxon>Bacteria</taxon>
        <taxon>Pseudomonadati</taxon>
        <taxon>Pseudomonadota</taxon>
        <taxon>Alphaproteobacteria</taxon>
        <taxon>Maricaulales</taxon>
        <taxon>Robiginitomaculaceae</taxon>
    </lineage>
</organism>
<evidence type="ECO:0000256" key="2">
    <source>
        <dbReference type="ARBA" id="ARBA00012999"/>
    </source>
</evidence>
<evidence type="ECO:0000313" key="7">
    <source>
        <dbReference type="Proteomes" id="UP000600865"/>
    </source>
</evidence>
<proteinExistence type="inferred from homology"/>
<evidence type="ECO:0000256" key="4">
    <source>
        <dbReference type="ARBA" id="ARBA00023002"/>
    </source>
</evidence>
<feature type="region of interest" description="Disordered" evidence="5">
    <location>
        <begin position="1"/>
        <end position="23"/>
    </location>
</feature>
<dbReference type="GO" id="GO:0004420">
    <property type="term" value="F:hydroxymethylglutaryl-CoA reductase (NADPH) activity"/>
    <property type="evidence" value="ECO:0007669"/>
    <property type="project" value="UniProtKB-EC"/>
</dbReference>
<evidence type="ECO:0000256" key="5">
    <source>
        <dbReference type="SAM" id="MobiDB-lite"/>
    </source>
</evidence>
<keyword evidence="4" id="KW-0560">Oxidoreductase</keyword>
<dbReference type="Gene3D" id="3.30.70.420">
    <property type="entry name" value="Hydroxymethylglutaryl-CoA reductase, class I/II, NAD/NADP-binding domain"/>
    <property type="match status" value="1"/>
</dbReference>
<evidence type="ECO:0000256" key="1">
    <source>
        <dbReference type="ARBA" id="ARBA00007661"/>
    </source>
</evidence>
<feature type="compositionally biased region" description="Basic and acidic residues" evidence="5">
    <location>
        <begin position="14"/>
        <end position="23"/>
    </location>
</feature>
<name>A0A918KS11_9PROT</name>
<dbReference type="InterPro" id="IPR009029">
    <property type="entry name" value="HMG_CoA_Rdtase_sub-bd_dom_sf"/>
</dbReference>
<dbReference type="InterPro" id="IPR002202">
    <property type="entry name" value="HMG_CoA_Rdtase"/>
</dbReference>
<dbReference type="AlphaFoldDB" id="A0A918KS11"/>
<gene>
    <name evidence="6" type="ORF">GCM10011309_24830</name>
</gene>
<dbReference type="InterPro" id="IPR009023">
    <property type="entry name" value="HMG_CoA_Rdtase_NAD(P)-bd_sf"/>
</dbReference>
<sequence length="398" mass="42842">MTKKTPAERAPSIPRDKTDNFTDSAIEARHDFISERTGVSVAHVAHTSQDPAQLPGNLENPIGTAQVPLGLAGPLRLNGEHAQGDFYVPLATTEGTLVASYSRGMRIISEAGGVKTTLVERYMQRAPVFHFADARTARDFGLWFKANLADIRAAAEGTTRTGKLSHVEHYTIAKMHYTRFNYTTGDAAGQNMCGKATDAACKWIMANFSDAPIRYTLSGAIDTDKKHSQLNTIHSRGARVVAEVTLPRELMMKMTRCDTRDLYRARQVSTLGGLHAGTTNNGLHAANALAAIFIATGQDAANVAESQAGLTYVELLENGDLYWSITLPSLIVATYGGGTGLATQRECLEMLDCYGAGKVGKFCEIVAGTVLAGEISLSTAVVSDEWVNSHDAHGRNRP</sequence>
<comment type="similarity">
    <text evidence="1">Belongs to the HMG-CoA reductase family.</text>
</comment>